<reference evidence="2 3" key="1">
    <citation type="submission" date="2015-09" db="EMBL/GenBank/DDBJ databases">
        <title>Draft genome sequence of Alicyclobacillus ferrooxydans DSM 22381.</title>
        <authorList>
            <person name="Hemp J."/>
        </authorList>
    </citation>
    <scope>NUCLEOTIDE SEQUENCE [LARGE SCALE GENOMIC DNA]</scope>
    <source>
        <strain evidence="2 3">TC-34</strain>
    </source>
</reference>
<dbReference type="OrthoDB" id="1716040at2"/>
<evidence type="ECO:0000313" key="2">
    <source>
        <dbReference type="EMBL" id="KPV43256.1"/>
    </source>
</evidence>
<dbReference type="Proteomes" id="UP000050482">
    <property type="component" value="Unassembled WGS sequence"/>
</dbReference>
<keyword evidence="1" id="KW-0812">Transmembrane</keyword>
<organism evidence="2 3">
    <name type="scientific">Alicyclobacillus ferrooxydans</name>
    <dbReference type="NCBI Taxonomy" id="471514"/>
    <lineage>
        <taxon>Bacteria</taxon>
        <taxon>Bacillati</taxon>
        <taxon>Bacillota</taxon>
        <taxon>Bacilli</taxon>
        <taxon>Bacillales</taxon>
        <taxon>Alicyclobacillaceae</taxon>
        <taxon>Alicyclobacillus</taxon>
    </lineage>
</organism>
<dbReference type="NCBIfam" id="NF033218">
    <property type="entry name" value="anchor_AmaP"/>
    <property type="match status" value="1"/>
</dbReference>
<evidence type="ECO:0008006" key="4">
    <source>
        <dbReference type="Google" id="ProtNLM"/>
    </source>
</evidence>
<dbReference type="RefSeq" id="WP_054969687.1">
    <property type="nucleotide sequence ID" value="NZ_LJCO01000054.1"/>
</dbReference>
<protein>
    <recommendedName>
        <fullName evidence="4">Alkaline shock response membrane anchor protein AmaP</fullName>
    </recommendedName>
</protein>
<gene>
    <name evidence="2" type="ORF">AN477_13520</name>
</gene>
<feature type="transmembrane region" description="Helical" evidence="1">
    <location>
        <begin position="42"/>
        <end position="62"/>
    </location>
</feature>
<keyword evidence="1" id="KW-0472">Membrane</keyword>
<comment type="caution">
    <text evidence="2">The sequence shown here is derived from an EMBL/GenBank/DDBJ whole genome shotgun (WGS) entry which is preliminary data.</text>
</comment>
<evidence type="ECO:0000313" key="3">
    <source>
        <dbReference type="Proteomes" id="UP000050482"/>
    </source>
</evidence>
<accession>A0A0P9CCC5</accession>
<dbReference type="STRING" id="471514.AN477_13520"/>
<proteinExistence type="predicted"/>
<keyword evidence="3" id="KW-1185">Reference proteome</keyword>
<evidence type="ECO:0000256" key="1">
    <source>
        <dbReference type="SAM" id="Phobius"/>
    </source>
</evidence>
<feature type="transmembrane region" description="Helical" evidence="1">
    <location>
        <begin position="7"/>
        <end position="30"/>
    </location>
</feature>
<keyword evidence="1" id="KW-1133">Transmembrane helix</keyword>
<sequence length="177" mass="19932">MSYLDRILLVLFTIISLAGAVGLFLLSVMGFGNLTQITQYPWYIYAIVVSIVWFILGLRFLFYRISSHDVDFVVLPGEFGNIRISFETIRQLSNRTGKSVKGVQEFDTRVRNGQQGIWLAIRVRVLPDLDLNAMSREIQSAVKEYVENTTGVTVERVTVHVAELASSAAKVSKAWVD</sequence>
<dbReference type="EMBL" id="LJCO01000054">
    <property type="protein sequence ID" value="KPV43256.1"/>
    <property type="molecule type" value="Genomic_DNA"/>
</dbReference>
<dbReference type="PATRIC" id="fig|471514.4.peg.1407"/>
<name>A0A0P9CCC5_9BACL</name>
<dbReference type="AlphaFoldDB" id="A0A0P9CCC5"/>